<keyword evidence="4" id="KW-0249">Electron transport</keyword>
<evidence type="ECO:0000313" key="10">
    <source>
        <dbReference type="Proteomes" id="UP000663720"/>
    </source>
</evidence>
<dbReference type="Proteomes" id="UP000663720">
    <property type="component" value="Chromosome"/>
</dbReference>
<dbReference type="PANTHER" id="PTHR45663:SF11">
    <property type="entry name" value="GEO12009P1"/>
    <property type="match status" value="1"/>
</dbReference>
<reference evidence="9" key="1">
    <citation type="journal article" date="2021" name="Microb. Physiol.">
        <title>Proteogenomic Insights into the Physiology of Marine, Sulfate-Reducing, Filamentous Desulfonema limicola and Desulfonema magnum.</title>
        <authorList>
            <person name="Schnaars V."/>
            <person name="Wohlbrand L."/>
            <person name="Scheve S."/>
            <person name="Hinrichs C."/>
            <person name="Reinhardt R."/>
            <person name="Rabus R."/>
        </authorList>
    </citation>
    <scope>NUCLEOTIDE SEQUENCE</scope>
    <source>
        <strain evidence="9">5ac10</strain>
    </source>
</reference>
<evidence type="ECO:0000256" key="5">
    <source>
        <dbReference type="ARBA" id="ARBA00023157"/>
    </source>
</evidence>
<keyword evidence="10" id="KW-1185">Reference proteome</keyword>
<dbReference type="Gene3D" id="3.40.30.10">
    <property type="entry name" value="Glutaredoxin"/>
    <property type="match status" value="1"/>
</dbReference>
<dbReference type="CDD" id="cd02947">
    <property type="entry name" value="TRX_family"/>
    <property type="match status" value="1"/>
</dbReference>
<dbReference type="InterPro" id="IPR005746">
    <property type="entry name" value="Thioredoxin"/>
</dbReference>
<dbReference type="GO" id="GO:0015035">
    <property type="term" value="F:protein-disulfide reductase activity"/>
    <property type="evidence" value="ECO:0007669"/>
    <property type="project" value="UniProtKB-UniRule"/>
</dbReference>
<keyword evidence="3" id="KW-0479">Metal-binding</keyword>
<dbReference type="FunFam" id="3.40.30.10:FF:000001">
    <property type="entry name" value="Thioredoxin"/>
    <property type="match status" value="1"/>
</dbReference>
<gene>
    <name evidence="9" type="primary">trxA4</name>
    <name evidence="9" type="ORF">dnl_41830</name>
</gene>
<dbReference type="Gene3D" id="2.30.30.380">
    <property type="entry name" value="Zn-finger domain of Sec23/24"/>
    <property type="match status" value="1"/>
</dbReference>
<feature type="domain" description="Thioredoxin" evidence="8">
    <location>
        <begin position="23"/>
        <end position="151"/>
    </location>
</feature>
<name>A0A975BAN5_9BACT</name>
<dbReference type="InterPro" id="IPR017937">
    <property type="entry name" value="Thioredoxin_CS"/>
</dbReference>
<evidence type="ECO:0000256" key="6">
    <source>
        <dbReference type="ARBA" id="ARBA00023284"/>
    </source>
</evidence>
<dbReference type="InterPro" id="IPR036249">
    <property type="entry name" value="Thioredoxin-like_sf"/>
</dbReference>
<sequence length="151" mass="16666">MTQADSFIMHCPQCKIRNRIPKEKVGAVAKCGKCGQDIDTDILNIGSPVIITDKDFYDQIINSPLPAILDCWAPWCGPCQMMGPFMDELAADWKGKIRVGKMNVDENPKTSAQYQIHSIPTLLIFNKGSLVNSLTGALPKNNIIQAMSPFL</sequence>
<dbReference type="GO" id="GO:0046872">
    <property type="term" value="F:metal ion binding"/>
    <property type="evidence" value="ECO:0007669"/>
    <property type="project" value="UniProtKB-KW"/>
</dbReference>
<dbReference type="PRINTS" id="PR00421">
    <property type="entry name" value="THIOREDOXIN"/>
</dbReference>
<dbReference type="PANTHER" id="PTHR45663">
    <property type="entry name" value="GEO12009P1"/>
    <property type="match status" value="1"/>
</dbReference>
<dbReference type="PROSITE" id="PS51352">
    <property type="entry name" value="THIOREDOXIN_2"/>
    <property type="match status" value="1"/>
</dbReference>
<evidence type="ECO:0000313" key="9">
    <source>
        <dbReference type="EMBL" id="QTA81832.1"/>
    </source>
</evidence>
<proteinExistence type="inferred from homology"/>
<dbReference type="GO" id="GO:0045454">
    <property type="term" value="P:cell redox homeostasis"/>
    <property type="evidence" value="ECO:0007669"/>
    <property type="project" value="TreeGrafter"/>
</dbReference>
<dbReference type="InterPro" id="IPR049299">
    <property type="entry name" value="Thio2_N"/>
</dbReference>
<evidence type="ECO:0000256" key="3">
    <source>
        <dbReference type="ARBA" id="ARBA00022723"/>
    </source>
</evidence>
<dbReference type="GO" id="GO:0005829">
    <property type="term" value="C:cytosol"/>
    <property type="evidence" value="ECO:0007669"/>
    <property type="project" value="TreeGrafter"/>
</dbReference>
<dbReference type="SUPFAM" id="SSF52833">
    <property type="entry name" value="Thioredoxin-like"/>
    <property type="match status" value="1"/>
</dbReference>
<evidence type="ECO:0000256" key="2">
    <source>
        <dbReference type="ARBA" id="ARBA00022448"/>
    </source>
</evidence>
<protein>
    <recommendedName>
        <fullName evidence="7">Thioredoxin</fullName>
    </recommendedName>
</protein>
<evidence type="ECO:0000256" key="4">
    <source>
        <dbReference type="ARBA" id="ARBA00022982"/>
    </source>
</evidence>
<evidence type="ECO:0000259" key="8">
    <source>
        <dbReference type="PROSITE" id="PS51352"/>
    </source>
</evidence>
<accession>A0A975BAN5</accession>
<dbReference type="Pfam" id="PF21352">
    <property type="entry name" value="Zn_ribbon_Thio2"/>
    <property type="match status" value="1"/>
</dbReference>
<comment type="similarity">
    <text evidence="1">Belongs to the thioredoxin family.</text>
</comment>
<dbReference type="PROSITE" id="PS00194">
    <property type="entry name" value="THIOREDOXIN_1"/>
    <property type="match status" value="1"/>
</dbReference>
<dbReference type="Pfam" id="PF00085">
    <property type="entry name" value="Thioredoxin"/>
    <property type="match status" value="1"/>
</dbReference>
<dbReference type="NCBIfam" id="NF008229">
    <property type="entry name" value="PRK10996.1"/>
    <property type="match status" value="1"/>
</dbReference>
<dbReference type="InterPro" id="IPR013766">
    <property type="entry name" value="Thioredoxin_domain"/>
</dbReference>
<dbReference type="AlphaFoldDB" id="A0A975BAN5"/>
<dbReference type="NCBIfam" id="TIGR01068">
    <property type="entry name" value="thioredoxin"/>
    <property type="match status" value="1"/>
</dbReference>
<evidence type="ECO:0000256" key="7">
    <source>
        <dbReference type="NCBIfam" id="TIGR01068"/>
    </source>
</evidence>
<dbReference type="EMBL" id="CP061799">
    <property type="protein sequence ID" value="QTA81832.1"/>
    <property type="molecule type" value="Genomic_DNA"/>
</dbReference>
<evidence type="ECO:0000256" key="1">
    <source>
        <dbReference type="ARBA" id="ARBA00008987"/>
    </source>
</evidence>
<keyword evidence="5" id="KW-1015">Disulfide bond</keyword>
<keyword evidence="2" id="KW-0813">Transport</keyword>
<keyword evidence="6" id="KW-0676">Redox-active center</keyword>
<organism evidence="9 10">
    <name type="scientific">Desulfonema limicola</name>
    <dbReference type="NCBI Taxonomy" id="45656"/>
    <lineage>
        <taxon>Bacteria</taxon>
        <taxon>Pseudomonadati</taxon>
        <taxon>Thermodesulfobacteriota</taxon>
        <taxon>Desulfobacteria</taxon>
        <taxon>Desulfobacterales</taxon>
        <taxon>Desulfococcaceae</taxon>
        <taxon>Desulfonema</taxon>
    </lineage>
</organism>
<dbReference type="RefSeq" id="WP_207687817.1">
    <property type="nucleotide sequence ID" value="NZ_CP061799.1"/>
</dbReference>
<dbReference type="KEGG" id="dli:dnl_41830"/>